<comment type="caution">
    <text evidence="1">The sequence shown here is derived from an EMBL/GenBank/DDBJ whole genome shotgun (WGS) entry which is preliminary data.</text>
</comment>
<evidence type="ECO:0000313" key="1">
    <source>
        <dbReference type="EMBL" id="CAH9102137.1"/>
    </source>
</evidence>
<accession>A0AAV0DM69</accession>
<organism evidence="1 2">
    <name type="scientific">Cuscuta epithymum</name>
    <dbReference type="NCBI Taxonomy" id="186058"/>
    <lineage>
        <taxon>Eukaryota</taxon>
        <taxon>Viridiplantae</taxon>
        <taxon>Streptophyta</taxon>
        <taxon>Embryophyta</taxon>
        <taxon>Tracheophyta</taxon>
        <taxon>Spermatophyta</taxon>
        <taxon>Magnoliopsida</taxon>
        <taxon>eudicotyledons</taxon>
        <taxon>Gunneridae</taxon>
        <taxon>Pentapetalae</taxon>
        <taxon>asterids</taxon>
        <taxon>lamiids</taxon>
        <taxon>Solanales</taxon>
        <taxon>Convolvulaceae</taxon>
        <taxon>Cuscuteae</taxon>
        <taxon>Cuscuta</taxon>
        <taxon>Cuscuta subgen. Cuscuta</taxon>
    </lineage>
</organism>
<proteinExistence type="predicted"/>
<gene>
    <name evidence="1" type="ORF">CEPIT_LOCUS15867</name>
</gene>
<name>A0AAV0DM69_9ASTE</name>
<reference evidence="1" key="1">
    <citation type="submission" date="2022-07" db="EMBL/GenBank/DDBJ databases">
        <authorList>
            <person name="Macas J."/>
            <person name="Novak P."/>
            <person name="Neumann P."/>
        </authorList>
    </citation>
    <scope>NUCLEOTIDE SEQUENCE</scope>
</reference>
<keyword evidence="2" id="KW-1185">Reference proteome</keyword>
<dbReference type="EMBL" id="CAMAPF010000114">
    <property type="protein sequence ID" value="CAH9102137.1"/>
    <property type="molecule type" value="Genomic_DNA"/>
</dbReference>
<dbReference type="AlphaFoldDB" id="A0AAV0DM69"/>
<evidence type="ECO:0000313" key="2">
    <source>
        <dbReference type="Proteomes" id="UP001152523"/>
    </source>
</evidence>
<dbReference type="Proteomes" id="UP001152523">
    <property type="component" value="Unassembled WGS sequence"/>
</dbReference>
<sequence>MRFWCRWGVRRLSIGRCGSDGVLFVQDGVRLCSPRVIETKRRFRFVVCAVGACLSPERVVSRFEGVESSGREGDGELEGRSRNAKYCTFGASPLAVCLVCVETGCL</sequence>
<protein>
    <submittedName>
        <fullName evidence="1">Uncharacterized protein</fullName>
    </submittedName>
</protein>